<sequence>MEEKQQIILANQDGGTVAGAAPTFFVILKQPGNGKTDQGILVTNRDACALASSVSSPGKSKGRICLPADCTVGGITVTLDNNSMWNEFYHRSTEMILTKQGRRMFPYCRYWITGLDSNMKYILVMDISPVDNHRYKWNGRWWEPSGKAEPHVLGRVFIHPESPSTGHYWMHQPVSFYKLKLTNNTLDQEGHIILHSMHRYLPRLHLVPAEKATEVIQLNGPGVHTFTFPQTEFFAVTAYQNIQITQLKIDYNPFAKGFRDDGLNSKPQRDGKQKNSSDQEGNSVPGSPGQRVHLTEGEGSEIQLTDSDSLSRGHETSGKCLEKPSLSIKRDFLGFMDIDSALGEVPQLKQEVSESLVANNFEDDPHVVSPLDPNENFDVVIKEEPVDDYEYELAECPEGVTIKQEETDEETDVYSNSDDDPILEKQLKRHNKVDNLEADHPSSKWLPNSPSGVAQAKMFKLDAGKMPVVYLEPCAVTKSTVKISELPDNMLSTSRKDKSSVLTELDYLPTYIENTDETGFCLGKESDNGLRKHSPDLRVVQKYPLLKEPQWKYPELSDSINTERILDSSKSSAGDPFLAKEDLGRRRTTVLKISTASKVVNANQNVPSNIPGKRGRPRKLKLSKAGRPPKSTGKSLTSTKSAPLGPGSNFPDVKPDLEDVDGVLFVSFESKEALDIHAVDGTAEEPCSLQASTTNDPGCRARISQLEKELIEDLKALRHKQVIHPGLQEVGLKLNSVDPTMSIDLKYLGVQLPLAPATSFPFWNLTGTNPASPDAGFPFVSRTGKTNDFTKIKGWRGKFHSASASRSEGGNSEGPLKNRSAFCSDKLDEYLENEGKLMETSMGFSSNAPTSPVVYQLPTKSTSYVRTLDSVLKKQSTISPSTSYSLKPHSVPSASRKAKSQNRQTTFGGRTKSSYKSILPYPISPKQKHTQVIPGDKVAKNSSSTISENQVNNFVVPTLDENTFPKQISLRQAHQQQQQQQQGTRPPGLSKSQVKLMDLEDCALWEGKPRTYITEERADVSLTTLLTAQASLKTKPIHTIIRKRAPPCNNDFCRLGCVCSSLALEKRQPAHCRRPDCMFGCTCLKRKVVLVKGGSKAKHFQRKAAHRDPVFYDALGEEQRGEEEGVREEEEQLKEKKRRKKLEYTICETEPEQPVRHYPLWVKVEGEVDPEPVYIPTPSVIEPMKPLLLPQPEVLPATVKGKVLTGIKPARAYTPKPNPVIREEDKDPVYLYFESMMTCARVRVYERKKEEQRQPSPSPSPSFQQQGSCQSSPENCSVKEPDSEQQPLKPVTCDLEDDSDKLQEKSWKSSCNEGESSTSYVHQRSPGGPTKLIEIISDCNWEEDRNKILSILSQHINSNMPQSLKVGNFIIELASQRKSRGEKNPPVYSSRVKISMPSCQDQDDMAEKSGSETPDGPLSPGKMDDISPVQTDALDSVRERLHGGKGLPFYAGLSPAGKLVAYKRKPSSSTSGLIQVASNAKVAASRKPRTLLPSTSNCKTASSSGATTNHPGKNLKAFVPAKRPIENAPQIPVATPQVSSNPVKRTGPRLLLIPVQQGSPTLRPVPNTQLQGHRMVLQPVRSPSGMNLFRHPNGQIVQLLPLHQLRGSNTQPNLQPVMFRNPGSVMGIRLPTPSKPSETPPSSASSSAFSVMNPVIQAVGSSPAVNVITQAPSLLSSGPSFVSQSGTLTLRISPPEPQSFASKTGSETKITYSSGGQPVGTASLIPLQSGSFALLQLPGQKPVPSSILQHVASLQMKRESQSADQKDGTSFLKREQDTKKALQSEGEAIDSGANVIKQNSGAAASEEILHDSLVDGGDHLDEESLTEESPIIVKPSQHSCITGSHTGEDYKDVDEEYGIRNHNNSKEKLTVLEVKTISKKASNVTVQSVSSIQLKKLGDVKVEQQKGLENPEEKSNEFPVFSKEESKLELSGSKVVEQQSIPQPEAKEKGCGDSLEKDSIRERWRKHLKGPLTQKCVGTSQECKKEADEQLIKEIKTCQENSDVFQQEQGISDLLGKSETTENVRVLKTECDSWSRISSPTAFSSVPRRATKGSRGEGHFQGHLLLSGEQIQPKQEKKGGRSSADLTVLDLEEEDEEDENEKTDDSIDEIVDVVSDYQSEEVDDVDKNNCIEYIEDDEEQVDIETVEELSEEINVSHVKTTAAQTQTFKQPCRTHISADEKAAERSRKAPPIPLKLKPDYWSEKLQKEAEAFAYYRRTHTANERRRRGEMRDLFEKLKITLGLLHSSKVSKSLILTRAFSEIQGLTDQADKLIGQKNLLTRKRNILIRKVSSLSGKTEEVVLKKLEYIYAKQQALEAQKRKKKMGSDEFDVSPRTSKQQEGSASSVDLGQMFINNRKGKPLILSRKRDQATENTSPSNTPHTSANIVMTPQGQLLTLKGPLFSGPVVTVSPALLEADLKPQVATSAVAQSENDDLFMMPRIVNVTSLATEGGLGDMGGSKYPHEVPDGKPSDHLKSTIRNEDNSFEDSGRISSRSNHREGRMALGSTPVFLANKDSGFPQIVDVSSMQETQEFLPKKISGEMRGIQYKWKECESRREKPKPKESTFHKLKMKDLKDSSIEMELRKVASAIEEAALDPSELLTNMEDEDDTDETLTSLLNEIAFLNQQLNDDSVSLAELPSSMDTEFTGDARRAFISKLPPGNRATFQVGHLGTGLKELPDVQGESDSVSPLLLHLEDDDFSENEKQLAEPASEPDVLKIVIDSEIKDSLLPHRKASDGGKSTSGVPAEPESVSSPPVLHMKAGLENSSTTDTLWRPMPKLAPLGLKVANPSSDADGQSLKVMPCLAPVAAKVGSVGHKMNLTGNDQECRESKVMPTLAPVVAKLGNSGASPSSAGK</sequence>
<comment type="subcellular location">
    <subcellularLocation>
        <location evidence="1 14">Nucleus</location>
    </subcellularLocation>
</comment>
<keyword evidence="4" id="KW-1017">Isopeptide bond</keyword>
<feature type="compositionally biased region" description="Basic residues" evidence="15">
    <location>
        <begin position="613"/>
        <end position="624"/>
    </location>
</feature>
<dbReference type="InterPro" id="IPR018186">
    <property type="entry name" value="TF_T-box_CS"/>
</dbReference>
<evidence type="ECO:0000259" key="17">
    <source>
        <dbReference type="PROSITE" id="PS50888"/>
    </source>
</evidence>
<dbReference type="RefSeq" id="XP_004751223.1">
    <property type="nucleotide sequence ID" value="XM_004751166.3"/>
</dbReference>
<dbReference type="GeneID" id="101691305"/>
<feature type="compositionally biased region" description="Polar residues" evidence="15">
    <location>
        <begin position="1308"/>
        <end position="1322"/>
    </location>
</feature>
<dbReference type="SMART" id="SM00353">
    <property type="entry name" value="HLH"/>
    <property type="match status" value="1"/>
</dbReference>
<evidence type="ECO:0000256" key="11">
    <source>
        <dbReference type="ARBA" id="ARBA00023242"/>
    </source>
</evidence>
<feature type="region of interest" description="Disordered" evidence="15">
    <location>
        <begin position="1248"/>
        <end position="1329"/>
    </location>
</feature>
<feature type="region of interest" description="Disordered" evidence="15">
    <location>
        <begin position="603"/>
        <end position="653"/>
    </location>
</feature>
<keyword evidence="3" id="KW-0678">Repressor</keyword>
<feature type="region of interest" description="Disordered" evidence="15">
    <location>
        <begin position="1485"/>
        <end position="1513"/>
    </location>
</feature>
<evidence type="ECO:0000259" key="16">
    <source>
        <dbReference type="PROSITE" id="PS50252"/>
    </source>
</evidence>
<dbReference type="InterPro" id="IPR001699">
    <property type="entry name" value="TF_T-box"/>
</dbReference>
<dbReference type="Pfam" id="PF00907">
    <property type="entry name" value="T-box"/>
    <property type="match status" value="1"/>
</dbReference>
<dbReference type="FunFam" id="2.60.40.820:FF:000009">
    <property type="entry name" value="MAX gene-associated protein isoform X1"/>
    <property type="match status" value="1"/>
</dbReference>
<dbReference type="GO" id="GO:0000981">
    <property type="term" value="F:DNA-binding transcription factor activity, RNA polymerase II-specific"/>
    <property type="evidence" value="ECO:0007669"/>
    <property type="project" value="TreeGrafter"/>
</dbReference>
<dbReference type="PANTHER" id="PTHR11267:SF32">
    <property type="entry name" value="MAX GENE-ASSOCIATED PROTEIN"/>
    <property type="match status" value="1"/>
</dbReference>
<keyword evidence="9 14" id="KW-0238">DNA-binding</keyword>
<dbReference type="CTD" id="23269"/>
<dbReference type="CDD" id="cd20195">
    <property type="entry name" value="T-box_MGA-like"/>
    <property type="match status" value="1"/>
</dbReference>
<dbReference type="PANTHER" id="PTHR11267">
    <property type="entry name" value="T-BOX PROTEIN-RELATED"/>
    <property type="match status" value="1"/>
</dbReference>
<organism evidence="18 19">
    <name type="scientific">Mustela putorius furo</name>
    <name type="common">European domestic ferret</name>
    <name type="synonym">Mustela furo</name>
    <dbReference type="NCBI Taxonomy" id="9669"/>
    <lineage>
        <taxon>Eukaryota</taxon>
        <taxon>Metazoa</taxon>
        <taxon>Chordata</taxon>
        <taxon>Craniata</taxon>
        <taxon>Vertebrata</taxon>
        <taxon>Euteleostomi</taxon>
        <taxon>Mammalia</taxon>
        <taxon>Eutheria</taxon>
        <taxon>Laurasiatheria</taxon>
        <taxon>Carnivora</taxon>
        <taxon>Caniformia</taxon>
        <taxon>Musteloidea</taxon>
        <taxon>Mustelidae</taxon>
        <taxon>Mustelinae</taxon>
        <taxon>Mustela</taxon>
    </lineage>
</organism>
<dbReference type="PROSITE" id="PS50888">
    <property type="entry name" value="BHLH"/>
    <property type="match status" value="1"/>
</dbReference>
<dbReference type="GO" id="GO:0071339">
    <property type="term" value="C:MLL1 complex"/>
    <property type="evidence" value="ECO:0007669"/>
    <property type="project" value="InterPro"/>
</dbReference>
<feature type="compositionally biased region" description="Polar residues" evidence="15">
    <location>
        <begin position="901"/>
        <end position="916"/>
    </location>
</feature>
<dbReference type="SMART" id="SM00425">
    <property type="entry name" value="TBOX"/>
    <property type="match status" value="1"/>
</dbReference>
<dbReference type="GO" id="GO:0045893">
    <property type="term" value="P:positive regulation of DNA-templated transcription"/>
    <property type="evidence" value="ECO:0007669"/>
    <property type="project" value="InterPro"/>
</dbReference>
<dbReference type="PROSITE" id="PS50252">
    <property type="entry name" value="TBOX_3"/>
    <property type="match status" value="1"/>
</dbReference>
<keyword evidence="18" id="KW-1185">Reference proteome</keyword>
<dbReference type="FunFam" id="4.10.280.10:FF:000040">
    <property type="entry name" value="MAX gene-associated protein isoform X1"/>
    <property type="match status" value="1"/>
</dbReference>
<evidence type="ECO:0000256" key="9">
    <source>
        <dbReference type="ARBA" id="ARBA00023125"/>
    </source>
</evidence>
<evidence type="ECO:0000256" key="6">
    <source>
        <dbReference type="ARBA" id="ARBA00022843"/>
    </source>
</evidence>
<dbReference type="Pfam" id="PF16059">
    <property type="entry name" value="MGA_dom"/>
    <property type="match status" value="1"/>
</dbReference>
<dbReference type="InterPro" id="IPR011598">
    <property type="entry name" value="bHLH_dom"/>
</dbReference>
<feature type="compositionally biased region" description="Basic and acidic residues" evidence="15">
    <location>
        <begin position="1945"/>
        <end position="1955"/>
    </location>
</feature>
<evidence type="ECO:0000256" key="15">
    <source>
        <dbReference type="SAM" id="MobiDB-lite"/>
    </source>
</evidence>
<feature type="compositionally biased region" description="Low complexity" evidence="15">
    <location>
        <begin position="2743"/>
        <end position="2757"/>
    </location>
</feature>
<feature type="region of interest" description="Disordered" evidence="15">
    <location>
        <begin position="2038"/>
        <end position="2110"/>
    </location>
</feature>
<proteinExistence type="predicted"/>
<accession>A0A8U0SV08</accession>
<dbReference type="InterPro" id="IPR036960">
    <property type="entry name" value="T-box_sf"/>
</dbReference>
<dbReference type="OrthoDB" id="6119313at2759"/>
<feature type="region of interest" description="Disordered" evidence="15">
    <location>
        <begin position="880"/>
        <end position="919"/>
    </location>
</feature>
<name>A0A8U0SV08_MUSPF</name>
<dbReference type="InterPro" id="IPR036638">
    <property type="entry name" value="HLH_DNA-bd_sf"/>
</dbReference>
<comment type="caution">
    <text evidence="14">Lacks conserved residue(s) required for the propagation of feature annotation.</text>
</comment>
<feature type="region of interest" description="Disordered" evidence="15">
    <location>
        <begin position="969"/>
        <end position="991"/>
    </location>
</feature>
<evidence type="ECO:0000313" key="18">
    <source>
        <dbReference type="Proteomes" id="UP000000715"/>
    </source>
</evidence>
<dbReference type="SUPFAM" id="SSF49417">
    <property type="entry name" value="p53-like transcription factors"/>
    <property type="match status" value="1"/>
</dbReference>
<feature type="domain" description="BHLH" evidence="17">
    <location>
        <begin position="2214"/>
        <end position="2265"/>
    </location>
</feature>
<feature type="region of interest" description="Disordered" evidence="15">
    <location>
        <begin position="2362"/>
        <end position="2385"/>
    </location>
</feature>
<dbReference type="Proteomes" id="UP000000715">
    <property type="component" value="Unplaced"/>
</dbReference>
<dbReference type="InterPro" id="IPR046360">
    <property type="entry name" value="T-box_DNA-bd"/>
</dbReference>
<feature type="compositionally biased region" description="Low complexity" evidence="15">
    <location>
        <begin position="1261"/>
        <end position="1273"/>
    </location>
</feature>
<evidence type="ECO:0000256" key="10">
    <source>
        <dbReference type="ARBA" id="ARBA00023163"/>
    </source>
</evidence>
<feature type="region of interest" description="Disordered" evidence="15">
    <location>
        <begin position="259"/>
        <end position="320"/>
    </location>
</feature>
<evidence type="ECO:0000256" key="8">
    <source>
        <dbReference type="ARBA" id="ARBA00023054"/>
    </source>
</evidence>
<feature type="compositionally biased region" description="Polar residues" evidence="15">
    <location>
        <begin position="1492"/>
        <end position="1511"/>
    </location>
</feature>
<evidence type="ECO:0000256" key="7">
    <source>
        <dbReference type="ARBA" id="ARBA00023015"/>
    </source>
</evidence>
<keyword evidence="6" id="KW-0832">Ubl conjugation</keyword>
<evidence type="ECO:0000256" key="1">
    <source>
        <dbReference type="ARBA" id="ARBA00004123"/>
    </source>
</evidence>
<evidence type="ECO:0000256" key="13">
    <source>
        <dbReference type="ARBA" id="ARBA00067820"/>
    </source>
</evidence>
<feature type="region of interest" description="Disordered" evidence="15">
    <location>
        <begin position="1686"/>
        <end position="1715"/>
    </location>
</feature>
<evidence type="ECO:0000256" key="14">
    <source>
        <dbReference type="PROSITE-ProRule" id="PRU00201"/>
    </source>
</evidence>
<feature type="compositionally biased region" description="Basic and acidic residues" evidence="15">
    <location>
        <begin position="309"/>
        <end position="320"/>
    </location>
</feature>
<dbReference type="GO" id="GO:0000785">
    <property type="term" value="C:chromatin"/>
    <property type="evidence" value="ECO:0007669"/>
    <property type="project" value="TreeGrafter"/>
</dbReference>
<feature type="region of interest" description="Disordered" evidence="15">
    <location>
        <begin position="1757"/>
        <end position="1786"/>
    </location>
</feature>
<gene>
    <name evidence="19" type="primary">MGA</name>
</gene>
<evidence type="ECO:0000256" key="3">
    <source>
        <dbReference type="ARBA" id="ARBA00022491"/>
    </source>
</evidence>
<keyword evidence="5" id="KW-0597">Phosphoprotein</keyword>
<dbReference type="InterPro" id="IPR008967">
    <property type="entry name" value="p53-like_TF_DNA-bd_sf"/>
</dbReference>
<dbReference type="Gene3D" id="2.60.40.820">
    <property type="entry name" value="Transcription factor, T-box"/>
    <property type="match status" value="1"/>
</dbReference>
<feature type="domain" description="T-box" evidence="16">
    <location>
        <begin position="79"/>
        <end position="260"/>
    </location>
</feature>
<dbReference type="PROSITE" id="PS01264">
    <property type="entry name" value="TBOX_2"/>
    <property type="match status" value="1"/>
</dbReference>
<feature type="region of interest" description="Disordered" evidence="15">
    <location>
        <begin position="1932"/>
        <end position="1955"/>
    </location>
</feature>
<dbReference type="InterPro" id="IPR032060">
    <property type="entry name" value="MGA_dom"/>
</dbReference>
<protein>
    <recommendedName>
        <fullName evidence="13">MAX gene-associated protein</fullName>
    </recommendedName>
</protein>
<dbReference type="GO" id="GO:0001708">
    <property type="term" value="P:cell fate specification"/>
    <property type="evidence" value="ECO:0007669"/>
    <property type="project" value="TreeGrafter"/>
</dbReference>
<evidence type="ECO:0000313" key="19">
    <source>
        <dbReference type="RefSeq" id="XP_004751223.1"/>
    </source>
</evidence>
<feature type="region of interest" description="Disordered" evidence="15">
    <location>
        <begin position="2320"/>
        <end position="2345"/>
    </location>
</feature>
<dbReference type="Pfam" id="PF00010">
    <property type="entry name" value="HLH"/>
    <property type="match status" value="1"/>
</dbReference>
<dbReference type="GO" id="GO:0046983">
    <property type="term" value="F:protein dimerization activity"/>
    <property type="evidence" value="ECO:0007669"/>
    <property type="project" value="InterPro"/>
</dbReference>
<reference evidence="19" key="1">
    <citation type="submission" date="2025-08" db="UniProtKB">
        <authorList>
            <consortium name="RefSeq"/>
        </authorList>
    </citation>
    <scope>IDENTIFICATION</scope>
    <source>
        <tissue evidence="19">Brain</tissue>
    </source>
</reference>
<keyword evidence="10" id="KW-0804">Transcription</keyword>
<keyword evidence="8" id="KW-0175">Coiled coil</keyword>
<evidence type="ECO:0000256" key="4">
    <source>
        <dbReference type="ARBA" id="ARBA00022499"/>
    </source>
</evidence>
<keyword evidence="7" id="KW-0805">Transcription regulation</keyword>
<feature type="compositionally biased region" description="Low complexity" evidence="15">
    <location>
        <begin position="630"/>
        <end position="641"/>
    </location>
</feature>
<dbReference type="Gene3D" id="4.10.280.10">
    <property type="entry name" value="Helix-loop-helix DNA-binding domain"/>
    <property type="match status" value="1"/>
</dbReference>
<evidence type="ECO:0000256" key="12">
    <source>
        <dbReference type="ARBA" id="ARBA00059348"/>
    </source>
</evidence>
<feature type="region of interest" description="Disordered" evidence="15">
    <location>
        <begin position="1377"/>
        <end position="1428"/>
    </location>
</feature>
<evidence type="ECO:0000256" key="5">
    <source>
        <dbReference type="ARBA" id="ARBA00022553"/>
    </source>
</evidence>
<feature type="region of interest" description="Disordered" evidence="15">
    <location>
        <begin position="2730"/>
        <end position="2757"/>
    </location>
</feature>
<evidence type="ECO:0000256" key="2">
    <source>
        <dbReference type="ARBA" id="ARBA00022481"/>
    </source>
</evidence>
<keyword evidence="11 14" id="KW-0539">Nucleus</keyword>
<keyword evidence="2" id="KW-0488">Methylation</keyword>
<feature type="compositionally biased region" description="Acidic residues" evidence="15">
    <location>
        <begin position="2090"/>
        <end position="2110"/>
    </location>
</feature>
<dbReference type="CDD" id="cd18911">
    <property type="entry name" value="bHLHzip_MGA"/>
    <property type="match status" value="1"/>
</dbReference>
<dbReference type="PRINTS" id="PR00937">
    <property type="entry name" value="TBOX"/>
</dbReference>
<dbReference type="SUPFAM" id="SSF47459">
    <property type="entry name" value="HLH, helix-loop-helix DNA-binding domain"/>
    <property type="match status" value="1"/>
</dbReference>
<feature type="compositionally biased region" description="Polar residues" evidence="15">
    <location>
        <begin position="1699"/>
        <end position="1715"/>
    </location>
</feature>
<feature type="compositionally biased region" description="Polar residues" evidence="15">
    <location>
        <begin position="2371"/>
        <end position="2385"/>
    </location>
</feature>
<feature type="compositionally biased region" description="Basic and acidic residues" evidence="15">
    <location>
        <begin position="259"/>
        <end position="277"/>
    </location>
</feature>
<comment type="function">
    <text evidence="12">Functions as a dual-specificity transcription factor, regulating the expression of both MAX-network and T-box family target genes. Functions as a repressor or an activator. Binds to 5'-AATTTCACACCTAGGTGTGAAATT-3' core sequence and seems to regulate MYC-MAX target genes. Suppresses transcriptional activation by MYC and inhibits MYC-dependent cell transformation. Function activated by heterodimerization with MAX. This heterodimerization serves the dual function of both generating an E-box-binding heterodimer and simultaneously blocking interaction of a corepressor.</text>
</comment>
<feature type="compositionally biased region" description="Polar residues" evidence="15">
    <location>
        <begin position="2333"/>
        <end position="2345"/>
    </location>
</feature>
<dbReference type="GO" id="GO:0000978">
    <property type="term" value="F:RNA polymerase II cis-regulatory region sequence-specific DNA binding"/>
    <property type="evidence" value="ECO:0007669"/>
    <property type="project" value="InterPro"/>
</dbReference>
<dbReference type="InterPro" id="IPR037935">
    <property type="entry name" value="MAX_gene-associated_bHLHzip"/>
</dbReference>
<feature type="compositionally biased region" description="Basic and acidic residues" evidence="15">
    <location>
        <begin position="1757"/>
        <end position="1782"/>
    </location>
</feature>